<evidence type="ECO:0000313" key="3">
    <source>
        <dbReference type="EMBL" id="GHF96909.1"/>
    </source>
</evidence>
<dbReference type="PANTHER" id="PTHR39081:SF1">
    <property type="entry name" value="MUT7-C RNASE DOMAIN-CONTAINING PROTEIN"/>
    <property type="match status" value="1"/>
</dbReference>
<feature type="domain" description="Mut7-C RNAse" evidence="1">
    <location>
        <begin position="90"/>
        <end position="231"/>
    </location>
</feature>
<reference evidence="3" key="2">
    <citation type="submission" date="2020-09" db="EMBL/GenBank/DDBJ databases">
        <authorList>
            <person name="Sun Q."/>
            <person name="Ohkuma M."/>
        </authorList>
    </citation>
    <scope>NUCLEOTIDE SEQUENCE</scope>
    <source>
        <strain evidence="3">JCM 4122</strain>
    </source>
</reference>
<dbReference type="InterPro" id="IPR002782">
    <property type="entry name" value="Mut7-C_RNAse_dom"/>
</dbReference>
<dbReference type="RefSeq" id="WP_190041681.1">
    <property type="nucleotide sequence ID" value="NZ_BNBE01000001.1"/>
</dbReference>
<dbReference type="AlphaFoldDB" id="A0A919EM30"/>
<accession>A0A919EM30</accession>
<dbReference type="Pfam" id="PF14451">
    <property type="entry name" value="Ub-Mut7C"/>
    <property type="match status" value="1"/>
</dbReference>
<reference evidence="3" key="1">
    <citation type="journal article" date="2014" name="Int. J. Syst. Evol. Microbiol.">
        <title>Complete genome sequence of Corynebacterium casei LMG S-19264T (=DSM 44701T), isolated from a smear-ripened cheese.</title>
        <authorList>
            <consortium name="US DOE Joint Genome Institute (JGI-PGF)"/>
            <person name="Walter F."/>
            <person name="Albersmeier A."/>
            <person name="Kalinowski J."/>
            <person name="Ruckert C."/>
        </authorList>
    </citation>
    <scope>NUCLEOTIDE SEQUENCE</scope>
    <source>
        <strain evidence="3">JCM 4122</strain>
    </source>
</reference>
<evidence type="ECO:0008006" key="5">
    <source>
        <dbReference type="Google" id="ProtNLM"/>
    </source>
</evidence>
<proteinExistence type="predicted"/>
<evidence type="ECO:0000259" key="2">
    <source>
        <dbReference type="Pfam" id="PF14451"/>
    </source>
</evidence>
<dbReference type="PANTHER" id="PTHR39081">
    <property type="entry name" value="MUT7-C DOMAIN-CONTAINING PROTEIN"/>
    <property type="match status" value="1"/>
</dbReference>
<gene>
    <name evidence="3" type="ORF">GCM10017667_28980</name>
</gene>
<dbReference type="InterPro" id="IPR027798">
    <property type="entry name" value="Ub_Mut7C"/>
</dbReference>
<name>A0A919EM30_STRFL</name>
<protein>
    <recommendedName>
        <fullName evidence="5">DUF82 domain-containing protein</fullName>
    </recommendedName>
</protein>
<dbReference type="EMBL" id="BNBE01000001">
    <property type="protein sequence ID" value="GHF96909.1"/>
    <property type="molecule type" value="Genomic_DNA"/>
</dbReference>
<evidence type="ECO:0000259" key="1">
    <source>
        <dbReference type="Pfam" id="PF01927"/>
    </source>
</evidence>
<dbReference type="Proteomes" id="UP000632849">
    <property type="component" value="Unassembled WGS sequence"/>
</dbReference>
<comment type="caution">
    <text evidence="3">The sequence shown here is derived from an EMBL/GenBank/DDBJ whole genome shotgun (WGS) entry which is preliminary data.</text>
</comment>
<keyword evidence="4" id="KW-1185">Reference proteome</keyword>
<feature type="domain" description="Ubiquitin Mut7-C" evidence="2">
    <location>
        <begin position="4"/>
        <end position="78"/>
    </location>
</feature>
<sequence>MNGPEIHISFAPGLAVFVAAERRAGRTSVVTDGVSSLGHVVESLGVPLTEAGRLLVDGRPVAPSHVPAAGETVEVEDVARPQPVPGAPLRFLLDVHLGTLARRLRLLGVDASYESEDIGDPALAALSARERRVMLSRDRGLLRRRELWAGAYVYSDRPEEQLRDVLERFAPPLAPWTRCTACNGLLTETGKDEVRERLERGTEKTYDVFARCEECDRVYWRGAHHARLEAIVDEAVREFGAPAT</sequence>
<dbReference type="Pfam" id="PF01927">
    <property type="entry name" value="Mut7-C"/>
    <property type="match status" value="1"/>
</dbReference>
<evidence type="ECO:0000313" key="4">
    <source>
        <dbReference type="Proteomes" id="UP000632849"/>
    </source>
</evidence>
<organism evidence="3 4">
    <name type="scientific">Streptomyces filamentosus</name>
    <name type="common">Streptomyces roseosporus</name>
    <dbReference type="NCBI Taxonomy" id="67294"/>
    <lineage>
        <taxon>Bacteria</taxon>
        <taxon>Bacillati</taxon>
        <taxon>Actinomycetota</taxon>
        <taxon>Actinomycetes</taxon>
        <taxon>Kitasatosporales</taxon>
        <taxon>Streptomycetaceae</taxon>
        <taxon>Streptomyces</taxon>
    </lineage>
</organism>